<sequence>MHGDAYLLAAVGVAAAVTWALRALPFALLAPLRGSGAVHYLSAHMPVGVMVVLAVYSLHDAELTTAPYGAPLLLALAATVGLHLWKRNAGLSILGGTAFHVLLASVVFAG</sequence>
<dbReference type="InterPro" id="IPR008407">
    <property type="entry name" value="Brnchd-chn_aa_trnsp_AzlD"/>
</dbReference>
<organism evidence="2 3">
    <name type="scientific">Streptomyces daliensis</name>
    <dbReference type="NCBI Taxonomy" id="299421"/>
    <lineage>
        <taxon>Bacteria</taxon>
        <taxon>Bacillati</taxon>
        <taxon>Actinomycetota</taxon>
        <taxon>Actinomycetes</taxon>
        <taxon>Kitasatosporales</taxon>
        <taxon>Streptomycetaceae</taxon>
        <taxon>Streptomyces</taxon>
    </lineage>
</organism>
<gene>
    <name evidence="2" type="ORF">KDA82_23480</name>
</gene>
<comment type="caution">
    <text evidence="2">The sequence shown here is derived from an EMBL/GenBank/DDBJ whole genome shotgun (WGS) entry which is preliminary data.</text>
</comment>
<protein>
    <submittedName>
        <fullName evidence="2">AzlD domain-containing protein</fullName>
    </submittedName>
</protein>
<name>A0A8T4IU33_9ACTN</name>
<feature type="transmembrane region" description="Helical" evidence="1">
    <location>
        <begin position="65"/>
        <end position="84"/>
    </location>
</feature>
<feature type="transmembrane region" description="Helical" evidence="1">
    <location>
        <begin position="37"/>
        <end position="59"/>
    </location>
</feature>
<keyword evidence="1" id="KW-0812">Transmembrane</keyword>
<feature type="transmembrane region" description="Helical" evidence="1">
    <location>
        <begin position="6"/>
        <end position="30"/>
    </location>
</feature>
<evidence type="ECO:0000256" key="1">
    <source>
        <dbReference type="SAM" id="Phobius"/>
    </source>
</evidence>
<dbReference type="Proteomes" id="UP000675554">
    <property type="component" value="Unassembled WGS sequence"/>
</dbReference>
<accession>A0A8T4IU33</accession>
<evidence type="ECO:0000313" key="2">
    <source>
        <dbReference type="EMBL" id="MBR7675921.1"/>
    </source>
</evidence>
<dbReference type="AlphaFoldDB" id="A0A8T4IU33"/>
<keyword evidence="1" id="KW-0472">Membrane</keyword>
<keyword evidence="3" id="KW-1185">Reference proteome</keyword>
<dbReference type="PIRSF" id="PIRSF003203">
    <property type="entry name" value="AzlD"/>
    <property type="match status" value="1"/>
</dbReference>
<evidence type="ECO:0000313" key="3">
    <source>
        <dbReference type="Proteomes" id="UP000675554"/>
    </source>
</evidence>
<dbReference type="EMBL" id="JAGSMN010000553">
    <property type="protein sequence ID" value="MBR7675921.1"/>
    <property type="molecule type" value="Genomic_DNA"/>
</dbReference>
<dbReference type="Pfam" id="PF05437">
    <property type="entry name" value="AzlD"/>
    <property type="match status" value="1"/>
</dbReference>
<keyword evidence="1" id="KW-1133">Transmembrane helix</keyword>
<feature type="transmembrane region" description="Helical" evidence="1">
    <location>
        <begin position="91"/>
        <end position="109"/>
    </location>
</feature>
<proteinExistence type="predicted"/>
<reference evidence="2" key="1">
    <citation type="submission" date="2021-04" db="EMBL/GenBank/DDBJ databases">
        <title>Sequencing of actinobacteria type strains.</title>
        <authorList>
            <person name="Nguyen G.-S."/>
            <person name="Wentzel A."/>
        </authorList>
    </citation>
    <scope>NUCLEOTIDE SEQUENCE</scope>
    <source>
        <strain evidence="2">DSM 42095</strain>
    </source>
</reference>